<feature type="region of interest" description="Disordered" evidence="1">
    <location>
        <begin position="1"/>
        <end position="76"/>
    </location>
</feature>
<protein>
    <submittedName>
        <fullName evidence="2">Uncharacterized protein</fullName>
    </submittedName>
</protein>
<dbReference type="HOGENOM" id="CLU_2658509_0_0_1"/>
<dbReference type="Proteomes" id="UP000026961">
    <property type="component" value="Chromosome 1"/>
</dbReference>
<reference evidence="2" key="3">
    <citation type="submission" date="2018-05" db="EMBL/GenBank/DDBJ databases">
        <title>OgluRS3 (Oryza glumaepatula Reference Sequence Version 3).</title>
        <authorList>
            <person name="Zhang J."/>
            <person name="Kudrna D."/>
            <person name="Lee S."/>
            <person name="Talag J."/>
            <person name="Welchert J."/>
            <person name="Wing R.A."/>
        </authorList>
    </citation>
    <scope>NUCLEOTIDE SEQUENCE [LARGE SCALE GENOMIC DNA]</scope>
</reference>
<evidence type="ECO:0000313" key="2">
    <source>
        <dbReference type="EnsemblPlants" id="OGLUM01G13510.1"/>
    </source>
</evidence>
<feature type="compositionally biased region" description="Low complexity" evidence="1">
    <location>
        <begin position="29"/>
        <end position="39"/>
    </location>
</feature>
<dbReference type="Gramene" id="OGLUM01G13510.1">
    <property type="protein sequence ID" value="OGLUM01G13510.1"/>
    <property type="gene ID" value="OGLUM01G13510"/>
</dbReference>
<evidence type="ECO:0000313" key="3">
    <source>
        <dbReference type="Proteomes" id="UP000026961"/>
    </source>
</evidence>
<keyword evidence="3" id="KW-1185">Reference proteome</keyword>
<dbReference type="AlphaFoldDB" id="A0A0D9Y716"/>
<evidence type="ECO:0000256" key="1">
    <source>
        <dbReference type="SAM" id="MobiDB-lite"/>
    </source>
</evidence>
<sequence length="76" mass="7561">MNKINEEATAGREESPPPPESVTTAYEESGSTAGASAPSSPLPQAPSRCRVPVASPPARSGGGEGVARPLPPHGGD</sequence>
<feature type="compositionally biased region" description="Basic and acidic residues" evidence="1">
    <location>
        <begin position="1"/>
        <end position="15"/>
    </location>
</feature>
<reference evidence="2" key="1">
    <citation type="submission" date="2013-08" db="EMBL/GenBank/DDBJ databases">
        <title>Oryza genome evolution.</title>
        <authorList>
            <person name="Wing R.A."/>
            <person name="Panaud O."/>
            <person name="Oliveira A.C."/>
        </authorList>
    </citation>
    <scope>NUCLEOTIDE SEQUENCE</scope>
</reference>
<dbReference type="EnsemblPlants" id="OGLUM01G13510.1">
    <property type="protein sequence ID" value="OGLUM01G13510.1"/>
    <property type="gene ID" value="OGLUM01G13510"/>
</dbReference>
<reference evidence="2" key="2">
    <citation type="submission" date="2015-04" db="UniProtKB">
        <authorList>
            <consortium name="EnsemblPlants"/>
        </authorList>
    </citation>
    <scope>IDENTIFICATION</scope>
</reference>
<name>A0A0D9Y716_9ORYZ</name>
<proteinExistence type="predicted"/>
<organism evidence="2">
    <name type="scientific">Oryza glumipatula</name>
    <dbReference type="NCBI Taxonomy" id="40148"/>
    <lineage>
        <taxon>Eukaryota</taxon>
        <taxon>Viridiplantae</taxon>
        <taxon>Streptophyta</taxon>
        <taxon>Embryophyta</taxon>
        <taxon>Tracheophyta</taxon>
        <taxon>Spermatophyta</taxon>
        <taxon>Magnoliopsida</taxon>
        <taxon>Liliopsida</taxon>
        <taxon>Poales</taxon>
        <taxon>Poaceae</taxon>
        <taxon>BOP clade</taxon>
        <taxon>Oryzoideae</taxon>
        <taxon>Oryzeae</taxon>
        <taxon>Oryzinae</taxon>
        <taxon>Oryza</taxon>
    </lineage>
</organism>
<accession>A0A0D9Y716</accession>